<gene>
    <name evidence="1" type="ORF">BIY37_04290</name>
</gene>
<keyword evidence="2" id="KW-1185">Reference proteome</keyword>
<organism evidence="1 2">
    <name type="scientific">Candidatus Brocadia sapporoensis</name>
    <dbReference type="NCBI Taxonomy" id="392547"/>
    <lineage>
        <taxon>Bacteria</taxon>
        <taxon>Pseudomonadati</taxon>
        <taxon>Planctomycetota</taxon>
        <taxon>Candidatus Brocadiia</taxon>
        <taxon>Candidatus Brocadiales</taxon>
        <taxon>Candidatus Brocadiaceae</taxon>
        <taxon>Candidatus Brocadia</taxon>
    </lineage>
</organism>
<evidence type="ECO:0000313" key="2">
    <source>
        <dbReference type="Proteomes" id="UP000242219"/>
    </source>
</evidence>
<name>A0A1V6M1G1_9BACT</name>
<evidence type="ECO:0000313" key="1">
    <source>
        <dbReference type="EMBL" id="OQD46239.1"/>
    </source>
</evidence>
<dbReference type="Pfam" id="PF22091">
    <property type="entry name" value="DUF6941"/>
    <property type="match status" value="1"/>
</dbReference>
<proteinExistence type="predicted"/>
<sequence>MQNNHFDLIKKEVGMLPVKPEIISFLIADMLIQEKGTNKWSAIGIFDRIRAAAFPYVHPGLSLYVRLADAEGNYDVRVEFCDNNDQILALFEGIRLSIQSRLYHPDIAIKTANLPIPKPGKYYFKLYFNGAFSKGFQLDVEEIPTKIHGEQTGK</sequence>
<dbReference type="RefSeq" id="WP_070066593.1">
    <property type="nucleotide sequence ID" value="NZ_MJUW02000045.1"/>
</dbReference>
<accession>A0A1V6M1G1</accession>
<reference evidence="1 2" key="1">
    <citation type="journal article" date="2016" name="Genome Announc.">
        <title>Draft Genome Sequence of the Anaerobic Ammonium-Oxidizing Bacterium 'Candidatus Brocadia sp. 40'.</title>
        <authorList>
            <person name="Ali M."/>
            <person name="Haroon M.F."/>
            <person name="Narita Y."/>
            <person name="Zhang L."/>
            <person name="Rangel Shaw D."/>
            <person name="Okabe S."/>
            <person name="Saikaly P.E."/>
        </authorList>
    </citation>
    <scope>NUCLEOTIDE SEQUENCE [LARGE SCALE GENOMIC DNA]</scope>
    <source>
        <strain evidence="1 2">40</strain>
    </source>
</reference>
<protein>
    <submittedName>
        <fullName evidence="1">Uncharacterized protein</fullName>
    </submittedName>
</protein>
<dbReference type="AlphaFoldDB" id="A0A1V6M1G1"/>
<dbReference type="EMBL" id="MJUW02000045">
    <property type="protein sequence ID" value="OQD46239.1"/>
    <property type="molecule type" value="Genomic_DNA"/>
</dbReference>
<dbReference type="InterPro" id="IPR054221">
    <property type="entry name" value="DUF6941"/>
</dbReference>
<comment type="caution">
    <text evidence="1">The sequence shown here is derived from an EMBL/GenBank/DDBJ whole genome shotgun (WGS) entry which is preliminary data.</text>
</comment>
<dbReference type="Proteomes" id="UP000242219">
    <property type="component" value="Unassembled WGS sequence"/>
</dbReference>